<evidence type="ECO:0008006" key="2">
    <source>
        <dbReference type="Google" id="ProtNLM"/>
    </source>
</evidence>
<dbReference type="PROSITE" id="PS51257">
    <property type="entry name" value="PROKAR_LIPOPROTEIN"/>
    <property type="match status" value="1"/>
</dbReference>
<accession>A0AB38YJG8</accession>
<organism evidence="1">
    <name type="scientific">Salinispirillum sp. LH 10-3-1</name>
    <dbReference type="NCBI Taxonomy" id="2952525"/>
    <lineage>
        <taxon>Bacteria</taxon>
        <taxon>Pseudomonadati</taxon>
        <taxon>Pseudomonadota</taxon>
        <taxon>Gammaproteobacteria</taxon>
        <taxon>Oceanospirillales</taxon>
        <taxon>Saccharospirillaceae</taxon>
        <taxon>Salinispirillum</taxon>
    </lineage>
</organism>
<name>A0AB38YJG8_9GAMM</name>
<dbReference type="AlphaFoldDB" id="A0AB38YJG8"/>
<protein>
    <recommendedName>
        <fullName evidence="2">LPP20 lipoprotein</fullName>
    </recommendedName>
</protein>
<sequence>MNMKLITASIVAATVLVGCSSRSVDTEATTRSGAPMWVFNPSVDGGLAATGCTPASGNISLDSNRADLLARQQLASSLGTQVQAMAEDFQRRVETTEDGVATGGNFEQIVREIVDERLVGSRRVTADFVDLAGREHFCSMVAVTESSIDSILAASAAASNVEPDVFTSTQMREMYMSQNAINRLNDALGQ</sequence>
<proteinExistence type="predicted"/>
<dbReference type="EMBL" id="CP101717">
    <property type="protein sequence ID" value="WLD59417.1"/>
    <property type="molecule type" value="Genomic_DNA"/>
</dbReference>
<evidence type="ECO:0000313" key="1">
    <source>
        <dbReference type="EMBL" id="WLD59417.1"/>
    </source>
</evidence>
<reference evidence="1" key="1">
    <citation type="submission" date="2022-07" db="EMBL/GenBank/DDBJ databases">
        <title>Complete genome sequence of Salinispirillum sp. LH10-3-1 capable of multiple carbohydrate inversion isolated from a soda lake.</title>
        <authorList>
            <person name="Liu J."/>
            <person name="Zhai Y."/>
            <person name="Zhang H."/>
            <person name="Yang H."/>
            <person name="Qu J."/>
            <person name="Li J."/>
        </authorList>
    </citation>
    <scope>NUCLEOTIDE SEQUENCE</scope>
    <source>
        <strain evidence="1">LH 10-3-1</strain>
    </source>
</reference>
<dbReference type="RefSeq" id="WP_304996709.1">
    <property type="nucleotide sequence ID" value="NZ_CP101717.1"/>
</dbReference>
<gene>
    <name evidence="1" type="ORF">NFC81_06465</name>
</gene>